<dbReference type="PANTHER" id="PTHR30136">
    <property type="entry name" value="HELIX-TURN-HELIX TRANSCRIPTIONAL REGULATOR, ICLR FAMILY"/>
    <property type="match status" value="1"/>
</dbReference>
<organism evidence="6 7">
    <name type="scientific">Sphingomonas changnyeongensis</name>
    <dbReference type="NCBI Taxonomy" id="2698679"/>
    <lineage>
        <taxon>Bacteria</taxon>
        <taxon>Pseudomonadati</taxon>
        <taxon>Pseudomonadota</taxon>
        <taxon>Alphaproteobacteria</taxon>
        <taxon>Sphingomonadales</taxon>
        <taxon>Sphingomonadaceae</taxon>
        <taxon>Sphingomonas</taxon>
    </lineage>
</organism>
<dbReference type="Gene3D" id="3.30.450.40">
    <property type="match status" value="1"/>
</dbReference>
<dbReference type="InterPro" id="IPR036390">
    <property type="entry name" value="WH_DNA-bd_sf"/>
</dbReference>
<accession>A0A7Z2NWI0</accession>
<dbReference type="InterPro" id="IPR029016">
    <property type="entry name" value="GAF-like_dom_sf"/>
</dbReference>
<sequence>MGLAGAEPGRKEAGAKDPEFLSTLERGLRVLKSFDEDHPEMTLSEVAAVTGLPPAVARRCLITLVELGYVGQHDRKFLLRPAVLTIGSAFLASMQIEQVVLPPLQVLRDQTGDSASLAVLAGADILYVAHVSTDRRFRVAAGVGTRFPFHATSLGKAIAAYLPDDERAALLSGAPFQRFTERTVTDRSALGERLQLITERGYDSALDELDYGIVSVAVPIFGRDKRVIASINCSTSTTRISQDELVRTRLPLLRATAGEIEATLRRWPALEAALKP</sequence>
<dbReference type="PANTHER" id="PTHR30136:SF34">
    <property type="entry name" value="TRANSCRIPTIONAL REGULATOR"/>
    <property type="match status" value="1"/>
</dbReference>
<dbReference type="Proteomes" id="UP000464468">
    <property type="component" value="Chromosome"/>
</dbReference>
<dbReference type="PROSITE" id="PS51078">
    <property type="entry name" value="ICLR_ED"/>
    <property type="match status" value="1"/>
</dbReference>
<reference evidence="6 7" key="1">
    <citation type="submission" date="2020-01" db="EMBL/GenBank/DDBJ databases">
        <title>Sphingomonas sp. C33 whole genome sequece.</title>
        <authorList>
            <person name="Park C."/>
        </authorList>
    </citation>
    <scope>NUCLEOTIDE SEQUENCE [LARGE SCALE GENOMIC DNA]</scope>
    <source>
        <strain evidence="6 7">C33</strain>
    </source>
</reference>
<feature type="domain" description="IclR-ED" evidence="5">
    <location>
        <begin position="82"/>
        <end position="266"/>
    </location>
</feature>
<keyword evidence="1" id="KW-0805">Transcription regulation</keyword>
<evidence type="ECO:0000313" key="7">
    <source>
        <dbReference type="Proteomes" id="UP000464468"/>
    </source>
</evidence>
<dbReference type="Gene3D" id="1.10.10.10">
    <property type="entry name" value="Winged helix-like DNA-binding domain superfamily/Winged helix DNA-binding domain"/>
    <property type="match status" value="1"/>
</dbReference>
<keyword evidence="3" id="KW-0804">Transcription</keyword>
<dbReference type="PROSITE" id="PS51077">
    <property type="entry name" value="HTH_ICLR"/>
    <property type="match status" value="1"/>
</dbReference>
<gene>
    <name evidence="6" type="ORF">GVO57_10275</name>
</gene>
<evidence type="ECO:0000259" key="5">
    <source>
        <dbReference type="PROSITE" id="PS51078"/>
    </source>
</evidence>
<protein>
    <submittedName>
        <fullName evidence="6">Helix-turn-helix domain-containing protein</fullName>
    </submittedName>
</protein>
<keyword evidence="2" id="KW-0238">DNA-binding</keyword>
<dbReference type="Pfam" id="PF01614">
    <property type="entry name" value="IclR_C"/>
    <property type="match status" value="1"/>
</dbReference>
<dbReference type="InterPro" id="IPR050707">
    <property type="entry name" value="HTH_MetabolicPath_Reg"/>
</dbReference>
<dbReference type="EMBL" id="CP047895">
    <property type="protein sequence ID" value="QHL91133.1"/>
    <property type="molecule type" value="Genomic_DNA"/>
</dbReference>
<dbReference type="GO" id="GO:0003700">
    <property type="term" value="F:DNA-binding transcription factor activity"/>
    <property type="evidence" value="ECO:0007669"/>
    <property type="project" value="TreeGrafter"/>
</dbReference>
<dbReference type="SUPFAM" id="SSF55781">
    <property type="entry name" value="GAF domain-like"/>
    <property type="match status" value="1"/>
</dbReference>
<keyword evidence="7" id="KW-1185">Reference proteome</keyword>
<dbReference type="KEGG" id="schy:GVO57_10275"/>
<evidence type="ECO:0000259" key="4">
    <source>
        <dbReference type="PROSITE" id="PS51077"/>
    </source>
</evidence>
<dbReference type="Pfam" id="PF09339">
    <property type="entry name" value="HTH_IclR"/>
    <property type="match status" value="1"/>
</dbReference>
<evidence type="ECO:0000313" key="6">
    <source>
        <dbReference type="EMBL" id="QHL91133.1"/>
    </source>
</evidence>
<name>A0A7Z2NWI0_9SPHN</name>
<proteinExistence type="predicted"/>
<dbReference type="GO" id="GO:0045892">
    <property type="term" value="P:negative regulation of DNA-templated transcription"/>
    <property type="evidence" value="ECO:0007669"/>
    <property type="project" value="TreeGrafter"/>
</dbReference>
<feature type="domain" description="HTH iclR-type" evidence="4">
    <location>
        <begin position="21"/>
        <end position="81"/>
    </location>
</feature>
<dbReference type="InterPro" id="IPR036388">
    <property type="entry name" value="WH-like_DNA-bd_sf"/>
</dbReference>
<evidence type="ECO:0000256" key="2">
    <source>
        <dbReference type="ARBA" id="ARBA00023125"/>
    </source>
</evidence>
<dbReference type="InterPro" id="IPR014757">
    <property type="entry name" value="Tscrpt_reg_IclR_C"/>
</dbReference>
<dbReference type="GO" id="GO:0003677">
    <property type="term" value="F:DNA binding"/>
    <property type="evidence" value="ECO:0007669"/>
    <property type="project" value="UniProtKB-KW"/>
</dbReference>
<dbReference type="SUPFAM" id="SSF46785">
    <property type="entry name" value="Winged helix' DNA-binding domain"/>
    <property type="match status" value="1"/>
</dbReference>
<dbReference type="SMART" id="SM00346">
    <property type="entry name" value="HTH_ICLR"/>
    <property type="match status" value="1"/>
</dbReference>
<dbReference type="InterPro" id="IPR005471">
    <property type="entry name" value="Tscrpt_reg_IclR_N"/>
</dbReference>
<evidence type="ECO:0000256" key="3">
    <source>
        <dbReference type="ARBA" id="ARBA00023163"/>
    </source>
</evidence>
<evidence type="ECO:0000256" key="1">
    <source>
        <dbReference type="ARBA" id="ARBA00023015"/>
    </source>
</evidence>
<dbReference type="AlphaFoldDB" id="A0A7Z2NWI0"/>